<dbReference type="KEGG" id="fox:FOXG_22495"/>
<evidence type="ECO:0000313" key="3">
    <source>
        <dbReference type="Proteomes" id="UP000009097"/>
    </source>
</evidence>
<dbReference type="GeneID" id="28963201"/>
<dbReference type="VEuPathDB" id="FungiDB:FOXG_22495"/>
<dbReference type="InterPro" id="IPR017926">
    <property type="entry name" value="GATASE"/>
</dbReference>
<sequence length="166" mass="17950">MSLVNRIALLQNYDKEDKRALEMANALTGNLNNIFQNAQVDVFISPRGDSFPNPKAYQLIVLSGGPHSLAVESLPLWIGETFKFLRVAHEQTLAKIVGICWGHLAIKKALGGQVGNLSGEGTCVGVKPVYLNETGKEAFAKWKKTAANGGLLVSFGHPGTKELLFC</sequence>
<dbReference type="InterPro" id="IPR044992">
    <property type="entry name" value="ChyE-like"/>
</dbReference>
<dbReference type="EMBL" id="DS231731">
    <property type="protein sequence ID" value="KNB19249.1"/>
    <property type="molecule type" value="Genomic_DNA"/>
</dbReference>
<dbReference type="Proteomes" id="UP000009097">
    <property type="component" value="Chromosome 14"/>
</dbReference>
<evidence type="ECO:0000313" key="2">
    <source>
        <dbReference type="EMBL" id="KNB19249.1"/>
    </source>
</evidence>
<evidence type="ECO:0000259" key="1">
    <source>
        <dbReference type="Pfam" id="PF00117"/>
    </source>
</evidence>
<dbReference type="OrthoDB" id="92161at2759"/>
<dbReference type="PANTHER" id="PTHR42695">
    <property type="entry name" value="GLUTAMINE AMIDOTRANSFERASE YLR126C-RELATED"/>
    <property type="match status" value="1"/>
</dbReference>
<reference evidence="2 3" key="1">
    <citation type="journal article" date="2010" name="Nature">
        <title>Comparative genomics reveals mobile pathogenicity chromosomes in Fusarium.</title>
        <authorList>
            <person name="Ma L.J."/>
            <person name="van der Does H.C."/>
            <person name="Borkovich K.A."/>
            <person name="Coleman J.J."/>
            <person name="Daboussi M.J."/>
            <person name="Di Pietro A."/>
            <person name="Dufresne M."/>
            <person name="Freitag M."/>
            <person name="Grabherr M."/>
            <person name="Henrissat B."/>
            <person name="Houterman P.M."/>
            <person name="Kang S."/>
            <person name="Shim W.B."/>
            <person name="Woloshuk C."/>
            <person name="Xie X."/>
            <person name="Xu J.R."/>
            <person name="Antoniw J."/>
            <person name="Baker S.E."/>
            <person name="Bluhm B.H."/>
            <person name="Breakspear A."/>
            <person name="Brown D.W."/>
            <person name="Butchko R.A."/>
            <person name="Chapman S."/>
            <person name="Coulson R."/>
            <person name="Coutinho P.M."/>
            <person name="Danchin E.G."/>
            <person name="Diener A."/>
            <person name="Gale L.R."/>
            <person name="Gardiner D.M."/>
            <person name="Goff S."/>
            <person name="Hammond-Kosack K.E."/>
            <person name="Hilburn K."/>
            <person name="Hua-Van A."/>
            <person name="Jonkers W."/>
            <person name="Kazan K."/>
            <person name="Kodira C.D."/>
            <person name="Koehrsen M."/>
            <person name="Kumar L."/>
            <person name="Lee Y.H."/>
            <person name="Li L."/>
            <person name="Manners J.M."/>
            <person name="Miranda-Saavedra D."/>
            <person name="Mukherjee M."/>
            <person name="Park G."/>
            <person name="Park J."/>
            <person name="Park S.Y."/>
            <person name="Proctor R.H."/>
            <person name="Regev A."/>
            <person name="Ruiz-Roldan M.C."/>
            <person name="Sain D."/>
            <person name="Sakthikumar S."/>
            <person name="Sykes S."/>
            <person name="Schwartz D.C."/>
            <person name="Turgeon B.G."/>
            <person name="Wapinski I."/>
            <person name="Yoder O."/>
            <person name="Young S."/>
            <person name="Zeng Q."/>
            <person name="Zhou S."/>
            <person name="Galagan J."/>
            <person name="Cuomo C.A."/>
            <person name="Kistler H.C."/>
            <person name="Rep M."/>
        </authorList>
    </citation>
    <scope>NUCLEOTIDE SEQUENCE [LARGE SCALE GENOMIC DNA]</scope>
    <source>
        <strain evidence="3">4287 / CBS 123668 / FGSC 9935 / NRRL 34936</strain>
    </source>
</reference>
<dbReference type="SUPFAM" id="SSF52317">
    <property type="entry name" value="Class I glutamine amidotransferase-like"/>
    <property type="match status" value="1"/>
</dbReference>
<gene>
    <name evidence="2" type="ORF">FOXG_22495</name>
</gene>
<name>A0A0J9W7U5_FUSO4</name>
<dbReference type="RefSeq" id="XP_018257294.1">
    <property type="nucleotide sequence ID" value="XM_018402900.1"/>
</dbReference>
<feature type="domain" description="Glutamine amidotransferase" evidence="1">
    <location>
        <begin position="27"/>
        <end position="137"/>
    </location>
</feature>
<dbReference type="Gene3D" id="3.40.50.880">
    <property type="match status" value="1"/>
</dbReference>
<dbReference type="GO" id="GO:0005829">
    <property type="term" value="C:cytosol"/>
    <property type="evidence" value="ECO:0007669"/>
    <property type="project" value="TreeGrafter"/>
</dbReference>
<accession>A0A0J9W7U5</accession>
<proteinExistence type="predicted"/>
<dbReference type="AlphaFoldDB" id="A0A0J9W7U5"/>
<dbReference type="PANTHER" id="PTHR42695:SF5">
    <property type="entry name" value="GLUTAMINE AMIDOTRANSFERASE YLR126C-RELATED"/>
    <property type="match status" value="1"/>
</dbReference>
<dbReference type="InterPro" id="IPR029062">
    <property type="entry name" value="Class_I_gatase-like"/>
</dbReference>
<organism evidence="2 3">
    <name type="scientific">Fusarium oxysporum f. sp. lycopersici (strain 4287 / CBS 123668 / FGSC 9935 / NRRL 34936)</name>
    <name type="common">Fusarium vascular wilt of tomato</name>
    <dbReference type="NCBI Taxonomy" id="426428"/>
    <lineage>
        <taxon>Eukaryota</taxon>
        <taxon>Fungi</taxon>
        <taxon>Dikarya</taxon>
        <taxon>Ascomycota</taxon>
        <taxon>Pezizomycotina</taxon>
        <taxon>Sordariomycetes</taxon>
        <taxon>Hypocreomycetidae</taxon>
        <taxon>Hypocreales</taxon>
        <taxon>Nectriaceae</taxon>
        <taxon>Fusarium</taxon>
        <taxon>Fusarium oxysporum species complex</taxon>
    </lineage>
</organism>
<protein>
    <recommendedName>
        <fullName evidence="1">Glutamine amidotransferase domain-containing protein</fullName>
    </recommendedName>
</protein>
<dbReference type="Pfam" id="PF00117">
    <property type="entry name" value="GATase"/>
    <property type="match status" value="1"/>
</dbReference>